<reference evidence="2 5" key="1">
    <citation type="submission" date="2016-10" db="EMBL/GenBank/DDBJ databases">
        <title>Comparative genomics of Bacillus thuringiensis reveals a path to pathogens against multiple invertebrate hosts.</title>
        <authorList>
            <person name="Zheng J."/>
            <person name="Gao Q."/>
            <person name="Liu H."/>
            <person name="Peng D."/>
            <person name="Ruan L."/>
            <person name="Sun M."/>
        </authorList>
    </citation>
    <scope>NUCLEOTIDE SEQUENCE [LARGE SCALE GENOMIC DNA]</scope>
    <source>
        <strain evidence="2">BGSC 4CE1</strain>
    </source>
</reference>
<gene>
    <name evidence="4" type="ORF">BK749_14635</name>
    <name evidence="3" type="ORF">BK749_14670</name>
    <name evidence="2" type="ORF">BK749_15925</name>
    <name evidence="1" type="ORF">BK749_16000</name>
</gene>
<evidence type="ECO:0000313" key="2">
    <source>
        <dbReference type="EMBL" id="OTY74277.1"/>
    </source>
</evidence>
<organism evidence="2 5">
    <name type="scientific">Bacillus thuringiensis serovar vazensis</name>
    <dbReference type="NCBI Taxonomy" id="180867"/>
    <lineage>
        <taxon>Bacteria</taxon>
        <taxon>Bacillati</taxon>
        <taxon>Bacillota</taxon>
        <taxon>Bacilli</taxon>
        <taxon>Bacillales</taxon>
        <taxon>Bacillaceae</taxon>
        <taxon>Bacillus</taxon>
        <taxon>Bacillus cereus group</taxon>
    </lineage>
</organism>
<dbReference type="EMBL" id="NFDQ01000061">
    <property type="protein sequence ID" value="OTY74983.1"/>
    <property type="molecule type" value="Genomic_DNA"/>
</dbReference>
<dbReference type="EMBL" id="NFDQ01000060">
    <property type="protein sequence ID" value="OTY74997.1"/>
    <property type="molecule type" value="Genomic_DNA"/>
</dbReference>
<dbReference type="EMBL" id="NFDQ01000067">
    <property type="protein sequence ID" value="OTY74277.1"/>
    <property type="molecule type" value="Genomic_DNA"/>
</dbReference>
<evidence type="ECO:0000313" key="1">
    <source>
        <dbReference type="EMBL" id="OTY74150.1"/>
    </source>
</evidence>
<dbReference type="Proteomes" id="UP000194911">
    <property type="component" value="Unassembled WGS sequence"/>
</dbReference>
<comment type="caution">
    <text evidence="2">The sequence shown here is derived from an EMBL/GenBank/DDBJ whole genome shotgun (WGS) entry which is preliminary data.</text>
</comment>
<dbReference type="EMBL" id="NFDQ01000068">
    <property type="protein sequence ID" value="OTY74150.1"/>
    <property type="molecule type" value="Genomic_DNA"/>
</dbReference>
<accession>A0A243CV25</accession>
<sequence>MSRRFHNLKGGDRIRVYSAGKRLDTEGTFIRFLTHENEDFLYWINLHGNLNYTSLDEITVEKIRYGRWNQPRPRNHDQD</sequence>
<dbReference type="AlphaFoldDB" id="A0A243CV25"/>
<name>A0A243CV25_BACTU</name>
<protein>
    <submittedName>
        <fullName evidence="2">Uncharacterized protein</fullName>
    </submittedName>
</protein>
<evidence type="ECO:0000313" key="3">
    <source>
        <dbReference type="EMBL" id="OTY74983.1"/>
    </source>
</evidence>
<evidence type="ECO:0000313" key="5">
    <source>
        <dbReference type="Proteomes" id="UP000194911"/>
    </source>
</evidence>
<evidence type="ECO:0000313" key="4">
    <source>
        <dbReference type="EMBL" id="OTY74997.1"/>
    </source>
</evidence>
<proteinExistence type="predicted"/>